<proteinExistence type="predicted"/>
<feature type="region of interest" description="Disordered" evidence="1">
    <location>
        <begin position="32"/>
        <end position="109"/>
    </location>
</feature>
<reference evidence="2" key="2">
    <citation type="submission" date="2020-11" db="EMBL/GenBank/DDBJ databases">
        <authorList>
            <person name="Cecchin M."/>
            <person name="Marcolungo L."/>
            <person name="Rossato M."/>
            <person name="Girolomoni L."/>
            <person name="Cosentino E."/>
            <person name="Cuine S."/>
            <person name="Li-Beisson Y."/>
            <person name="Delledonne M."/>
            <person name="Ballottari M."/>
        </authorList>
    </citation>
    <scope>NUCLEOTIDE SEQUENCE</scope>
    <source>
        <strain evidence="2">211/11P</strain>
        <tissue evidence="2">Whole cell</tissue>
    </source>
</reference>
<feature type="compositionally biased region" description="Basic and acidic residues" evidence="1">
    <location>
        <begin position="65"/>
        <end position="79"/>
    </location>
</feature>
<evidence type="ECO:0000313" key="2">
    <source>
        <dbReference type="EMBL" id="KAI3425709.1"/>
    </source>
</evidence>
<evidence type="ECO:0000313" key="3">
    <source>
        <dbReference type="Proteomes" id="UP001055712"/>
    </source>
</evidence>
<comment type="caution">
    <text evidence="2">The sequence shown here is derived from an EMBL/GenBank/DDBJ whole genome shotgun (WGS) entry which is preliminary data.</text>
</comment>
<dbReference type="AlphaFoldDB" id="A0A9D4THC2"/>
<gene>
    <name evidence="2" type="ORF">D9Q98_007685</name>
</gene>
<feature type="compositionally biased region" description="Low complexity" evidence="1">
    <location>
        <begin position="84"/>
        <end position="109"/>
    </location>
</feature>
<evidence type="ECO:0000256" key="1">
    <source>
        <dbReference type="SAM" id="MobiDB-lite"/>
    </source>
</evidence>
<sequence length="134" mass="13575">MAHLAQEDVDFLVGGPEQVEAVAVNHSAKFVSGGTQAAEESELLTQGGLHPGSPRHAPQPLDSFLDQHSHQPAAAKEHPGGIVSSSTGMQQQNTGSQGSGSAAEPADEASLAAGAGYALAAESLDFASEEMDAE</sequence>
<organism evidence="2 3">
    <name type="scientific">Chlorella vulgaris</name>
    <name type="common">Green alga</name>
    <dbReference type="NCBI Taxonomy" id="3077"/>
    <lineage>
        <taxon>Eukaryota</taxon>
        <taxon>Viridiplantae</taxon>
        <taxon>Chlorophyta</taxon>
        <taxon>core chlorophytes</taxon>
        <taxon>Trebouxiophyceae</taxon>
        <taxon>Chlorellales</taxon>
        <taxon>Chlorellaceae</taxon>
        <taxon>Chlorella clade</taxon>
        <taxon>Chlorella</taxon>
    </lineage>
</organism>
<protein>
    <submittedName>
        <fullName evidence="2">Uncharacterized protein</fullName>
    </submittedName>
</protein>
<keyword evidence="3" id="KW-1185">Reference proteome</keyword>
<name>A0A9D4THC2_CHLVU</name>
<accession>A0A9D4THC2</accession>
<dbReference type="Proteomes" id="UP001055712">
    <property type="component" value="Unassembled WGS sequence"/>
</dbReference>
<dbReference type="EMBL" id="SIDB01000011">
    <property type="protein sequence ID" value="KAI3425709.1"/>
    <property type="molecule type" value="Genomic_DNA"/>
</dbReference>
<reference evidence="2" key="1">
    <citation type="journal article" date="2019" name="Plant J.">
        <title>Chlorella vulgaris genome assembly and annotation reveals the molecular basis for metabolic acclimation to high light conditions.</title>
        <authorList>
            <person name="Cecchin M."/>
            <person name="Marcolungo L."/>
            <person name="Rossato M."/>
            <person name="Girolomoni L."/>
            <person name="Cosentino E."/>
            <person name="Cuine S."/>
            <person name="Li-Beisson Y."/>
            <person name="Delledonne M."/>
            <person name="Ballottari M."/>
        </authorList>
    </citation>
    <scope>NUCLEOTIDE SEQUENCE</scope>
    <source>
        <strain evidence="2">211/11P</strain>
    </source>
</reference>